<dbReference type="Gene3D" id="3.40.50.300">
    <property type="entry name" value="P-loop containing nucleotide triphosphate hydrolases"/>
    <property type="match status" value="1"/>
</dbReference>
<dbReference type="AlphaFoldDB" id="A0A8C5H196"/>
<dbReference type="Pfam" id="PF00735">
    <property type="entry name" value="Septin"/>
    <property type="match status" value="1"/>
</dbReference>
<proteinExistence type="predicted"/>
<keyword evidence="3" id="KW-1185">Reference proteome</keyword>
<dbReference type="InterPro" id="IPR030379">
    <property type="entry name" value="G_SEPTIN_dom"/>
</dbReference>
<reference evidence="2" key="1">
    <citation type="submission" date="2020-06" db="EMBL/GenBank/DDBJ databases">
        <authorList>
            <consortium name="Wellcome Sanger Institute Data Sharing"/>
        </authorList>
    </citation>
    <scope>NUCLEOTIDE SEQUENCE [LARGE SCALE GENOMIC DNA]</scope>
</reference>
<organism evidence="2 3">
    <name type="scientific">Gouania willdenowi</name>
    <name type="common">Blunt-snouted clingfish</name>
    <name type="synonym">Lepadogaster willdenowi</name>
    <dbReference type="NCBI Taxonomy" id="441366"/>
    <lineage>
        <taxon>Eukaryota</taxon>
        <taxon>Metazoa</taxon>
        <taxon>Chordata</taxon>
        <taxon>Craniata</taxon>
        <taxon>Vertebrata</taxon>
        <taxon>Euteleostomi</taxon>
        <taxon>Actinopterygii</taxon>
        <taxon>Neopterygii</taxon>
        <taxon>Teleostei</taxon>
        <taxon>Neoteleostei</taxon>
        <taxon>Acanthomorphata</taxon>
        <taxon>Ovalentaria</taxon>
        <taxon>Blenniimorphae</taxon>
        <taxon>Blenniiformes</taxon>
        <taxon>Gobiesocoidei</taxon>
        <taxon>Gobiesocidae</taxon>
        <taxon>Gobiesocinae</taxon>
        <taxon>Gouania</taxon>
    </lineage>
</organism>
<gene>
    <name evidence="2" type="primary">septin4a</name>
</gene>
<accession>A0A8C5H196</accession>
<name>A0A8C5H196_GOUWI</name>
<dbReference type="Ensembl" id="ENSGWIT00000041474.1">
    <property type="protein sequence ID" value="ENSGWIP00000038095.1"/>
    <property type="gene ID" value="ENSGWIG00000018783.1"/>
</dbReference>
<dbReference type="InterPro" id="IPR027417">
    <property type="entry name" value="P-loop_NTPase"/>
</dbReference>
<sequence>MSGPSKISYYVGFATLPNQVHRKTVKKGFTFTLMVAGESGLGKSTLINSLFLTDLYKDRKVLNAEGTRIRAA</sequence>
<protein>
    <submittedName>
        <fullName evidence="2">Septin-5-like</fullName>
    </submittedName>
</protein>
<dbReference type="SUPFAM" id="SSF52540">
    <property type="entry name" value="P-loop containing nucleoside triphosphate hydrolases"/>
    <property type="match status" value="1"/>
</dbReference>
<dbReference type="Proteomes" id="UP000694680">
    <property type="component" value="Chromosome 14"/>
</dbReference>
<dbReference type="PANTHER" id="PTHR18884">
    <property type="entry name" value="SEPTIN"/>
    <property type="match status" value="1"/>
</dbReference>
<reference evidence="2" key="3">
    <citation type="submission" date="2025-09" db="UniProtKB">
        <authorList>
            <consortium name="Ensembl"/>
        </authorList>
    </citation>
    <scope>IDENTIFICATION</scope>
</reference>
<dbReference type="GO" id="GO:0005525">
    <property type="term" value="F:GTP binding"/>
    <property type="evidence" value="ECO:0007669"/>
    <property type="project" value="InterPro"/>
</dbReference>
<reference evidence="2" key="2">
    <citation type="submission" date="2025-08" db="UniProtKB">
        <authorList>
            <consortium name="Ensembl"/>
        </authorList>
    </citation>
    <scope>IDENTIFICATION</scope>
</reference>
<dbReference type="PROSITE" id="PS51719">
    <property type="entry name" value="G_SEPTIN"/>
    <property type="match status" value="1"/>
</dbReference>
<evidence type="ECO:0000313" key="3">
    <source>
        <dbReference type="Proteomes" id="UP000694680"/>
    </source>
</evidence>
<evidence type="ECO:0000313" key="2">
    <source>
        <dbReference type="Ensembl" id="ENSGWIP00000038095.1"/>
    </source>
</evidence>
<evidence type="ECO:0000259" key="1">
    <source>
        <dbReference type="PROSITE" id="PS51719"/>
    </source>
</evidence>
<feature type="domain" description="Septin-type G" evidence="1">
    <location>
        <begin position="27"/>
        <end position="72"/>
    </location>
</feature>